<dbReference type="AlphaFoldDB" id="A0A395XNY8"/>
<dbReference type="PROSITE" id="PS51257">
    <property type="entry name" value="PROKAR_LIPOPROTEIN"/>
    <property type="match status" value="1"/>
</dbReference>
<dbReference type="EMBL" id="QSAJ01000005">
    <property type="protein sequence ID" value="RGW55071.1"/>
    <property type="molecule type" value="Genomic_DNA"/>
</dbReference>
<comment type="caution">
    <text evidence="5">The sequence shown here is derived from an EMBL/GenBank/DDBJ whole genome shotgun (WGS) entry which is preliminary data.</text>
</comment>
<feature type="repeat" description="TPR" evidence="3">
    <location>
        <begin position="55"/>
        <end position="88"/>
    </location>
</feature>
<organism evidence="5 6">
    <name type="scientific">Dorea formicigenerans</name>
    <dbReference type="NCBI Taxonomy" id="39486"/>
    <lineage>
        <taxon>Bacteria</taxon>
        <taxon>Bacillati</taxon>
        <taxon>Bacillota</taxon>
        <taxon>Clostridia</taxon>
        <taxon>Lachnospirales</taxon>
        <taxon>Lachnospiraceae</taxon>
        <taxon>Dorea</taxon>
    </lineage>
</organism>
<evidence type="ECO:0000256" key="2">
    <source>
        <dbReference type="ARBA" id="ARBA00022803"/>
    </source>
</evidence>
<dbReference type="SUPFAM" id="SSF48452">
    <property type="entry name" value="TPR-like"/>
    <property type="match status" value="1"/>
</dbReference>
<dbReference type="Proteomes" id="UP000266376">
    <property type="component" value="Unassembled WGS sequence"/>
</dbReference>
<evidence type="ECO:0000256" key="3">
    <source>
        <dbReference type="PROSITE-ProRule" id="PRU00339"/>
    </source>
</evidence>
<reference evidence="5 6" key="1">
    <citation type="submission" date="2018-08" db="EMBL/GenBank/DDBJ databases">
        <title>A genome reference for cultivated species of the human gut microbiota.</title>
        <authorList>
            <person name="Zou Y."/>
            <person name="Xue W."/>
            <person name="Luo G."/>
        </authorList>
    </citation>
    <scope>NUCLEOTIDE SEQUENCE [LARGE SCALE GENOMIC DNA]</scope>
    <source>
        <strain evidence="5 6">AF12-11</strain>
    </source>
</reference>
<dbReference type="Gene3D" id="1.25.40.10">
    <property type="entry name" value="Tetratricopeptide repeat domain"/>
    <property type="match status" value="2"/>
</dbReference>
<dbReference type="InterPro" id="IPR011990">
    <property type="entry name" value="TPR-like_helical_dom_sf"/>
</dbReference>
<dbReference type="InterPro" id="IPR051012">
    <property type="entry name" value="CellSynth/LPSAsmb/PSIAsmb"/>
</dbReference>
<keyword evidence="2 3" id="KW-0802">TPR repeat</keyword>
<proteinExistence type="predicted"/>
<dbReference type="InterPro" id="IPR019734">
    <property type="entry name" value="TPR_rpt"/>
</dbReference>
<keyword evidence="1" id="KW-0677">Repeat</keyword>
<feature type="signal peptide" evidence="4">
    <location>
        <begin position="1"/>
        <end position="21"/>
    </location>
</feature>
<dbReference type="PANTHER" id="PTHR45586:SF1">
    <property type="entry name" value="LIPOPOLYSACCHARIDE ASSEMBLY PROTEIN B"/>
    <property type="match status" value="1"/>
</dbReference>
<dbReference type="SMART" id="SM00028">
    <property type="entry name" value="TPR"/>
    <property type="match status" value="2"/>
</dbReference>
<accession>A0A395XNY8</accession>
<evidence type="ECO:0000256" key="4">
    <source>
        <dbReference type="SAM" id="SignalP"/>
    </source>
</evidence>
<name>A0A395XNY8_9FIRM</name>
<gene>
    <name evidence="5" type="ORF">DWV67_03220</name>
</gene>
<sequence length="174" mass="19826">MKCYKRIIPLILACMMLAGCGQNVYKKGVESLENKDYAAAQENFQKAVEDKKNVADSYRGLGIAYYEQEKYKDALAAFENAVSAGTKETGTICNMMAVCKMQTENYEDAISYYEKALDHSDCSDDMKQEIQFNVIVCYEKLEDWDNAKVKLEDYVTAYPDDEKAAKEAEFLKTR</sequence>
<keyword evidence="4" id="KW-0732">Signal</keyword>
<dbReference type="Pfam" id="PF04733">
    <property type="entry name" value="Coatomer_E"/>
    <property type="match status" value="1"/>
</dbReference>
<feature type="chain" id="PRO_5038772153" evidence="4">
    <location>
        <begin position="22"/>
        <end position="174"/>
    </location>
</feature>
<evidence type="ECO:0000313" key="6">
    <source>
        <dbReference type="Proteomes" id="UP000266376"/>
    </source>
</evidence>
<dbReference type="PANTHER" id="PTHR45586">
    <property type="entry name" value="TPR REPEAT-CONTAINING PROTEIN PA4667"/>
    <property type="match status" value="1"/>
</dbReference>
<protein>
    <submittedName>
        <fullName evidence="5">Uncharacterized protein</fullName>
    </submittedName>
</protein>
<evidence type="ECO:0000313" key="5">
    <source>
        <dbReference type="EMBL" id="RGW55071.1"/>
    </source>
</evidence>
<dbReference type="PROSITE" id="PS50005">
    <property type="entry name" value="TPR"/>
    <property type="match status" value="1"/>
</dbReference>
<evidence type="ECO:0000256" key="1">
    <source>
        <dbReference type="ARBA" id="ARBA00022737"/>
    </source>
</evidence>